<dbReference type="AlphaFoldDB" id="A0A2D4J8L4"/>
<proteinExistence type="predicted"/>
<name>A0A2D4J8L4_MICLE</name>
<organism evidence="3">
    <name type="scientific">Micrurus lemniscatus lemniscatus</name>
    <dbReference type="NCBI Taxonomy" id="129467"/>
    <lineage>
        <taxon>Eukaryota</taxon>
        <taxon>Metazoa</taxon>
        <taxon>Chordata</taxon>
        <taxon>Craniata</taxon>
        <taxon>Vertebrata</taxon>
        <taxon>Euteleostomi</taxon>
        <taxon>Lepidosauria</taxon>
        <taxon>Squamata</taxon>
        <taxon>Bifurcata</taxon>
        <taxon>Unidentata</taxon>
        <taxon>Episquamata</taxon>
        <taxon>Toxicofera</taxon>
        <taxon>Serpentes</taxon>
        <taxon>Colubroidea</taxon>
        <taxon>Elapidae</taxon>
        <taxon>Elapinae</taxon>
        <taxon>Micrurus</taxon>
    </lineage>
</organism>
<dbReference type="SUPFAM" id="SSF63825">
    <property type="entry name" value="YWTD domain"/>
    <property type="match status" value="1"/>
</dbReference>
<keyword evidence="1" id="KW-0472">Membrane</keyword>
<evidence type="ECO:0000256" key="2">
    <source>
        <dbReference type="SAM" id="SignalP"/>
    </source>
</evidence>
<keyword evidence="1" id="KW-0812">Transmembrane</keyword>
<keyword evidence="2" id="KW-0732">Signal</keyword>
<dbReference type="SMART" id="SM00135">
    <property type="entry name" value="LY"/>
    <property type="match status" value="1"/>
</dbReference>
<sequence length="140" mass="16038">MYWTFWQIILLFSLKMGLKSCHSVISNNNSKNIDMEGLYFDIFANVYLLSKRILPILLLVLCSLPLAPSSFLLFSQRSAISRMIPDDQQSPDIILPIHGLRNVKAIDYDPLDAFIYWVDGRQNIIKRAKDDGSQASIFIL</sequence>
<keyword evidence="1" id="KW-1133">Transmembrane helix</keyword>
<feature type="transmembrane region" description="Helical" evidence="1">
    <location>
        <begin position="53"/>
        <end position="74"/>
    </location>
</feature>
<dbReference type="Gene3D" id="2.120.10.30">
    <property type="entry name" value="TolB, C-terminal domain"/>
    <property type="match status" value="1"/>
</dbReference>
<dbReference type="InterPro" id="IPR000033">
    <property type="entry name" value="LDLR_classB_rpt"/>
</dbReference>
<feature type="signal peptide" evidence="2">
    <location>
        <begin position="1"/>
        <end position="21"/>
    </location>
</feature>
<evidence type="ECO:0000256" key="1">
    <source>
        <dbReference type="SAM" id="Phobius"/>
    </source>
</evidence>
<evidence type="ECO:0000313" key="3">
    <source>
        <dbReference type="EMBL" id="LAA92799.1"/>
    </source>
</evidence>
<feature type="chain" id="PRO_5013669507" evidence="2">
    <location>
        <begin position="22"/>
        <end position="140"/>
    </location>
</feature>
<accession>A0A2D4J8L4</accession>
<dbReference type="InterPro" id="IPR011042">
    <property type="entry name" value="6-blade_b-propeller_TolB-like"/>
</dbReference>
<dbReference type="EMBL" id="IACK01155833">
    <property type="protein sequence ID" value="LAA92799.1"/>
    <property type="molecule type" value="Transcribed_RNA"/>
</dbReference>
<protein>
    <submittedName>
        <fullName evidence="3">Uncharacterized protein</fullName>
    </submittedName>
</protein>
<reference evidence="3" key="1">
    <citation type="submission" date="2017-07" db="EMBL/GenBank/DDBJ databases">
        <authorList>
            <person name="Mikheyev A."/>
            <person name="Grau M."/>
        </authorList>
    </citation>
    <scope>NUCLEOTIDE SEQUENCE</scope>
    <source>
        <tissue evidence="3">Venom_gland</tissue>
    </source>
</reference>
<reference evidence="3" key="2">
    <citation type="submission" date="2017-11" db="EMBL/GenBank/DDBJ databases">
        <title>Coralsnake Venomics: Analyses of Venom Gland Transcriptomes and Proteomes of Six Brazilian Taxa.</title>
        <authorList>
            <person name="Aird S.D."/>
            <person name="Jorge da Silva N."/>
            <person name="Qiu L."/>
            <person name="Villar-Briones A."/>
            <person name="Aparecida-Saddi V."/>
            <person name="Campos-Telles M.P."/>
            <person name="Grau M."/>
            <person name="Mikheyev A.S."/>
        </authorList>
    </citation>
    <scope>NUCLEOTIDE SEQUENCE</scope>
    <source>
        <tissue evidence="3">Venom_gland</tissue>
    </source>
</reference>